<organism evidence="2 3">
    <name type="scientific">Digitaria exilis</name>
    <dbReference type="NCBI Taxonomy" id="1010633"/>
    <lineage>
        <taxon>Eukaryota</taxon>
        <taxon>Viridiplantae</taxon>
        <taxon>Streptophyta</taxon>
        <taxon>Embryophyta</taxon>
        <taxon>Tracheophyta</taxon>
        <taxon>Spermatophyta</taxon>
        <taxon>Magnoliopsida</taxon>
        <taxon>Liliopsida</taxon>
        <taxon>Poales</taxon>
        <taxon>Poaceae</taxon>
        <taxon>PACMAD clade</taxon>
        <taxon>Panicoideae</taxon>
        <taxon>Panicodae</taxon>
        <taxon>Paniceae</taxon>
        <taxon>Anthephorinae</taxon>
        <taxon>Digitaria</taxon>
    </lineage>
</organism>
<dbReference type="EMBL" id="JACEFO010002306">
    <property type="protein sequence ID" value="KAF8666483.1"/>
    <property type="molecule type" value="Genomic_DNA"/>
</dbReference>
<dbReference type="PANTHER" id="PTHR33699">
    <property type="entry name" value="EXPRESSED PROTEIN"/>
    <property type="match status" value="1"/>
</dbReference>
<dbReference type="Proteomes" id="UP000636709">
    <property type="component" value="Unassembled WGS sequence"/>
</dbReference>
<dbReference type="PANTHER" id="PTHR33699:SF1">
    <property type="entry name" value="OS12G0418200 PROTEIN"/>
    <property type="match status" value="1"/>
</dbReference>
<protein>
    <submittedName>
        <fullName evidence="2">Uncharacterized protein</fullName>
    </submittedName>
</protein>
<proteinExistence type="predicted"/>
<evidence type="ECO:0000256" key="1">
    <source>
        <dbReference type="SAM" id="MobiDB-lite"/>
    </source>
</evidence>
<feature type="compositionally biased region" description="Pro residues" evidence="1">
    <location>
        <begin position="455"/>
        <end position="464"/>
    </location>
</feature>
<feature type="compositionally biased region" description="Basic and acidic residues" evidence="1">
    <location>
        <begin position="83"/>
        <end position="93"/>
    </location>
</feature>
<sequence>MPSPIRLVGASRSRGTRFWRWEAPPASSLHLHHGCEANLHFYIDRRCPCAAFSDEQILQIQQKTGQFFGDPGCDGPQPGFGRPDTRARGPDDGATKEILLRAKPKKARVHDWEIYCLASPSPRRIGGRLGSIHADRPAGAGAAADQQHRARPLVGGGDHDQRGDVVVVWFATAACWPAMAVLYTALAVRGVVWAHGEGLRLRTYAPRPSSITSELLDCWSMNDFCWPGQRRTSSLLFCTNGALLLHEWTDDFTDRFGYDKQQQQATTIHYTRRKACDPGPAGRRRPCSRGSKKCLHNGEGMAMATQQRATTLHHCSLSLAITSSPFFFLLPCFVAFALCCVCSLRRAFDDSCYKYTRPDTVHHHSNHHYLPAATELAPSFTRAQLLSIRGITFLPSRVPYSREDDKDDRHGEGEAAPRAGPPPELTHPGVAVPATTEWWCSPEPEARSDVWFRYSPPPRKPPTPAATKKASRRPPEKLRYGGGGKQGSFAPVARVIREEMPVAAAARAPVKGSRRVVRPVDEDLYQVPPPEFDWSRRPPKKRAARRRSLWMGCLGGLGCIAGDQGEYRRMPKHARPNRVAMPWPAGMEDQRERFTDARQSCIDTSQPPFPGLLLVFITHRVVPFALPTLRVHVGPVPGPPHGNTRNRHYSYMTSPVSEREDGACIVSCRVFCYGLRDPDIYCC</sequence>
<feature type="region of interest" description="Disordered" evidence="1">
    <location>
        <begin position="399"/>
        <end position="428"/>
    </location>
</feature>
<feature type="compositionally biased region" description="Basic and acidic residues" evidence="1">
    <location>
        <begin position="400"/>
        <end position="415"/>
    </location>
</feature>
<dbReference type="OrthoDB" id="692164at2759"/>
<keyword evidence="3" id="KW-1185">Reference proteome</keyword>
<evidence type="ECO:0000313" key="3">
    <source>
        <dbReference type="Proteomes" id="UP000636709"/>
    </source>
</evidence>
<accession>A0A835E4Z1</accession>
<feature type="region of interest" description="Disordered" evidence="1">
    <location>
        <begin position="451"/>
        <end position="486"/>
    </location>
</feature>
<name>A0A835E4Z1_9POAL</name>
<comment type="caution">
    <text evidence="2">The sequence shown here is derived from an EMBL/GenBank/DDBJ whole genome shotgun (WGS) entry which is preliminary data.</text>
</comment>
<gene>
    <name evidence="2" type="ORF">HU200_053595</name>
</gene>
<feature type="region of interest" description="Disordered" evidence="1">
    <location>
        <begin position="73"/>
        <end position="93"/>
    </location>
</feature>
<reference evidence="2" key="1">
    <citation type="submission" date="2020-07" db="EMBL/GenBank/DDBJ databases">
        <title>Genome sequence and genetic diversity analysis of an under-domesticated orphan crop, white fonio (Digitaria exilis).</title>
        <authorList>
            <person name="Bennetzen J.L."/>
            <person name="Chen S."/>
            <person name="Ma X."/>
            <person name="Wang X."/>
            <person name="Yssel A.E.J."/>
            <person name="Chaluvadi S.R."/>
            <person name="Johnson M."/>
            <person name="Gangashetty P."/>
            <person name="Hamidou F."/>
            <person name="Sanogo M.D."/>
            <person name="Zwaenepoel A."/>
            <person name="Wallace J."/>
            <person name="Van De Peer Y."/>
            <person name="Van Deynze A."/>
        </authorList>
    </citation>
    <scope>NUCLEOTIDE SEQUENCE</scope>
    <source>
        <tissue evidence="2">Leaves</tissue>
    </source>
</reference>
<dbReference type="AlphaFoldDB" id="A0A835E4Z1"/>
<evidence type="ECO:0000313" key="2">
    <source>
        <dbReference type="EMBL" id="KAF8666483.1"/>
    </source>
</evidence>